<feature type="transmembrane region" description="Helical" evidence="7">
    <location>
        <begin position="124"/>
        <end position="142"/>
    </location>
</feature>
<evidence type="ECO:0000256" key="3">
    <source>
        <dbReference type="ARBA" id="ARBA00022475"/>
    </source>
</evidence>
<keyword evidence="5 7" id="KW-1133">Transmembrane helix</keyword>
<dbReference type="Pfam" id="PF13520">
    <property type="entry name" value="AA_permease_2"/>
    <property type="match status" value="1"/>
</dbReference>
<feature type="transmembrane region" description="Helical" evidence="7">
    <location>
        <begin position="12"/>
        <end position="30"/>
    </location>
</feature>
<dbReference type="InterPro" id="IPR002293">
    <property type="entry name" value="AA/rel_permease1"/>
</dbReference>
<feature type="transmembrane region" description="Helical" evidence="7">
    <location>
        <begin position="351"/>
        <end position="372"/>
    </location>
</feature>
<feature type="transmembrane region" description="Helical" evidence="7">
    <location>
        <begin position="36"/>
        <end position="55"/>
    </location>
</feature>
<feature type="transmembrane region" description="Helical" evidence="7">
    <location>
        <begin position="262"/>
        <end position="282"/>
    </location>
</feature>
<feature type="transmembrane region" description="Helical" evidence="7">
    <location>
        <begin position="325"/>
        <end position="345"/>
    </location>
</feature>
<evidence type="ECO:0000256" key="1">
    <source>
        <dbReference type="ARBA" id="ARBA00004651"/>
    </source>
</evidence>
<feature type="transmembrane region" description="Helical" evidence="7">
    <location>
        <begin position="154"/>
        <end position="174"/>
    </location>
</feature>
<evidence type="ECO:0000256" key="5">
    <source>
        <dbReference type="ARBA" id="ARBA00022989"/>
    </source>
</evidence>
<feature type="transmembrane region" description="Helical" evidence="7">
    <location>
        <begin position="228"/>
        <end position="250"/>
    </location>
</feature>
<keyword evidence="6 7" id="KW-0472">Membrane</keyword>
<dbReference type="EMBL" id="UINC01004626">
    <property type="protein sequence ID" value="SVA15722.1"/>
    <property type="molecule type" value="Genomic_DNA"/>
</dbReference>
<sequence>MAESRFQKRLRFWPMVAVMYVLLCGGPYGIEEVVPQSGPTLAVFGMIFMALFWGLPNILQTAEIASALPLQGGAYRWYKESWGGFWGFQFGWLEWLSWMFEAALYPTLVAIYCVHFFWPEAGTFTTWCITLAVIWMSIVLNIRGIQTVGKWSAILAWFQVLPVLWFIIIGVNHIDLSFLGSLNIPANSTTLEALTMALIFGLWNFSGYAGLAAAAEEIEDTPTTYPKALLITLIVSMVMYVVPLIIGISVDQNWSNWDEAQFNSVALVLGGGAFAWWFMLAAQSSNFGLINSELIVLSRLIQAMAKDGFLPQVLDKLHRKYETPVHSLVMQGILLSIMTFGMGFVDLLVVGTWLSIPTYLIGFAVFISLRIQKPDMDRPFKIKGGWPVIIPIVAIPCFIALFIFINTPKEYLLETIPLLLSGFAVYFIQKIFSK</sequence>
<evidence type="ECO:0000256" key="2">
    <source>
        <dbReference type="ARBA" id="ARBA00022448"/>
    </source>
</evidence>
<organism evidence="8">
    <name type="scientific">marine metagenome</name>
    <dbReference type="NCBI Taxonomy" id="408172"/>
    <lineage>
        <taxon>unclassified sequences</taxon>
        <taxon>metagenomes</taxon>
        <taxon>ecological metagenomes</taxon>
    </lineage>
</organism>
<feature type="transmembrane region" description="Helical" evidence="7">
    <location>
        <begin position="411"/>
        <end position="428"/>
    </location>
</feature>
<keyword evidence="2" id="KW-0813">Transport</keyword>
<evidence type="ECO:0008006" key="9">
    <source>
        <dbReference type="Google" id="ProtNLM"/>
    </source>
</evidence>
<accession>A0A381THW2</accession>
<dbReference type="Gene3D" id="1.20.1740.10">
    <property type="entry name" value="Amino acid/polyamine transporter I"/>
    <property type="match status" value="1"/>
</dbReference>
<reference evidence="8" key="1">
    <citation type="submission" date="2018-05" db="EMBL/GenBank/DDBJ databases">
        <authorList>
            <person name="Lanie J.A."/>
            <person name="Ng W.-L."/>
            <person name="Kazmierczak K.M."/>
            <person name="Andrzejewski T.M."/>
            <person name="Davidsen T.M."/>
            <person name="Wayne K.J."/>
            <person name="Tettelin H."/>
            <person name="Glass J.I."/>
            <person name="Rusch D."/>
            <person name="Podicherti R."/>
            <person name="Tsui H.-C.T."/>
            <person name="Winkler M.E."/>
        </authorList>
    </citation>
    <scope>NUCLEOTIDE SEQUENCE</scope>
</reference>
<feature type="transmembrane region" description="Helical" evidence="7">
    <location>
        <begin position="95"/>
        <end position="118"/>
    </location>
</feature>
<evidence type="ECO:0000256" key="7">
    <source>
        <dbReference type="SAM" id="Phobius"/>
    </source>
</evidence>
<proteinExistence type="predicted"/>
<dbReference type="PIRSF" id="PIRSF006060">
    <property type="entry name" value="AA_transporter"/>
    <property type="match status" value="1"/>
</dbReference>
<name>A0A381THW2_9ZZZZ</name>
<comment type="subcellular location">
    <subcellularLocation>
        <location evidence="1">Cell membrane</location>
        <topology evidence="1">Multi-pass membrane protein</topology>
    </subcellularLocation>
</comment>
<dbReference type="GO" id="GO:0022857">
    <property type="term" value="F:transmembrane transporter activity"/>
    <property type="evidence" value="ECO:0007669"/>
    <property type="project" value="InterPro"/>
</dbReference>
<dbReference type="PANTHER" id="PTHR45826:SF2">
    <property type="entry name" value="AMINO ACID TRANSPORTER"/>
    <property type="match status" value="1"/>
</dbReference>
<protein>
    <recommendedName>
        <fullName evidence="9">Amino acid permease/ SLC12A domain-containing protein</fullName>
    </recommendedName>
</protein>
<dbReference type="AlphaFoldDB" id="A0A381THW2"/>
<dbReference type="PANTHER" id="PTHR45826">
    <property type="entry name" value="POLYAMINE TRANSPORTER PUT1"/>
    <property type="match status" value="1"/>
</dbReference>
<evidence type="ECO:0000313" key="8">
    <source>
        <dbReference type="EMBL" id="SVA15722.1"/>
    </source>
</evidence>
<dbReference type="GO" id="GO:0005886">
    <property type="term" value="C:plasma membrane"/>
    <property type="evidence" value="ECO:0007669"/>
    <property type="project" value="UniProtKB-SubCell"/>
</dbReference>
<keyword evidence="3" id="KW-1003">Cell membrane</keyword>
<dbReference type="InterPro" id="IPR044566">
    <property type="entry name" value="RMV1-like"/>
</dbReference>
<feature type="transmembrane region" description="Helical" evidence="7">
    <location>
        <begin position="384"/>
        <end position="405"/>
    </location>
</feature>
<evidence type="ECO:0000256" key="4">
    <source>
        <dbReference type="ARBA" id="ARBA00022692"/>
    </source>
</evidence>
<feature type="transmembrane region" description="Helical" evidence="7">
    <location>
        <begin position="194"/>
        <end position="216"/>
    </location>
</feature>
<evidence type="ECO:0000256" key="6">
    <source>
        <dbReference type="ARBA" id="ARBA00023136"/>
    </source>
</evidence>
<keyword evidence="4 7" id="KW-0812">Transmembrane</keyword>
<gene>
    <name evidence="8" type="ORF">METZ01_LOCUS68576</name>
</gene>